<proteinExistence type="predicted"/>
<comment type="caution">
    <text evidence="1">The sequence shown here is derived from an EMBL/GenBank/DDBJ whole genome shotgun (WGS) entry which is preliminary data.</text>
</comment>
<dbReference type="EMBL" id="LAZR01009932">
    <property type="protein sequence ID" value="KKM69780.1"/>
    <property type="molecule type" value="Genomic_DNA"/>
</dbReference>
<sequence>MIGTRLHYPDNVHLALAAYYVNIRNLKYTSHNYTFYTDDLSFLDNKSFFLHLQG</sequence>
<protein>
    <submittedName>
        <fullName evidence="1">Uncharacterized protein</fullName>
    </submittedName>
</protein>
<dbReference type="AlphaFoldDB" id="A0A0F9LZD5"/>
<gene>
    <name evidence="1" type="ORF">LCGC14_1447330</name>
</gene>
<name>A0A0F9LZD5_9ZZZZ</name>
<organism evidence="1">
    <name type="scientific">marine sediment metagenome</name>
    <dbReference type="NCBI Taxonomy" id="412755"/>
    <lineage>
        <taxon>unclassified sequences</taxon>
        <taxon>metagenomes</taxon>
        <taxon>ecological metagenomes</taxon>
    </lineage>
</organism>
<accession>A0A0F9LZD5</accession>
<reference evidence="1" key="1">
    <citation type="journal article" date="2015" name="Nature">
        <title>Complex archaea that bridge the gap between prokaryotes and eukaryotes.</title>
        <authorList>
            <person name="Spang A."/>
            <person name="Saw J.H."/>
            <person name="Jorgensen S.L."/>
            <person name="Zaremba-Niedzwiedzka K."/>
            <person name="Martijn J."/>
            <person name="Lind A.E."/>
            <person name="van Eijk R."/>
            <person name="Schleper C."/>
            <person name="Guy L."/>
            <person name="Ettema T.J."/>
        </authorList>
    </citation>
    <scope>NUCLEOTIDE SEQUENCE</scope>
</reference>
<evidence type="ECO:0000313" key="1">
    <source>
        <dbReference type="EMBL" id="KKM69780.1"/>
    </source>
</evidence>